<sequence>MPYTGATEFVGREADLKTLHDRLQESNLLAITAIQGMGGIGKTELALQYAYGALAQDQYPGGVCWLRSREDIGTQIVGFARIYLDLSLPTELDLSQQVAYCWSHWREGKALLIWDDVSNYAEVQPYLPPRGDRFQILLTTRVDLGASVRQLRLEVLREEAALDLLRAIVTQGGEVKDLRFLEEIGGLERQLCQWVGYLPLGLELVGRYLARRKEVSIATLLQRLQEKRLEARALLQAEPGMTASLGVAAAFELSWQELKPSAKELAAWLSLFALAPIAWRLVQACLPEWNEEDLEDVRDEDLLGLHLLQPSEAGIYQLHQLLREFFAAKRQQMPAEAAMQQTLCRVMVAEAKQIPQTLTLDLIAQFTPLIPHLEEVATALTDCLTDDDLITPYIRIAWFYEGQAAYAQAQPWLEQCRATAETRLGKTHPAVATSLNNLALLYQSTGRYSDAEPLYVRSLQIREQQLGADHPATASSLNNLALLYQSTGRYSDAEPLYVRSLQINERQLGADHPDTAGSLNNLAALYQSTGRYSDAEPLYLRAVVIFHDQLGETHPTFQTVWGNFVEFLRQVIQAGQTAQLSDHPTTQDVLEQLRRL</sequence>
<dbReference type="Pfam" id="PF13424">
    <property type="entry name" value="TPR_12"/>
    <property type="match status" value="2"/>
</dbReference>
<dbReference type="InterPro" id="IPR019734">
    <property type="entry name" value="TPR_rpt"/>
</dbReference>
<comment type="similarity">
    <text evidence="2">Belongs to the kinesin light chain family.</text>
</comment>
<dbReference type="Proteomes" id="UP000757435">
    <property type="component" value="Unassembled WGS sequence"/>
</dbReference>
<comment type="subcellular location">
    <subcellularLocation>
        <location evidence="1">Cytoplasm</location>
        <location evidence="1">Cytoskeleton</location>
    </subcellularLocation>
</comment>
<dbReference type="Gene3D" id="1.25.40.10">
    <property type="entry name" value="Tetratricopeptide repeat domain"/>
    <property type="match status" value="1"/>
</dbReference>
<keyword evidence="6 10" id="KW-0802">TPR repeat</keyword>
<dbReference type="GO" id="GO:0005737">
    <property type="term" value="C:cytoplasm"/>
    <property type="evidence" value="ECO:0007669"/>
    <property type="project" value="TreeGrafter"/>
</dbReference>
<dbReference type="EMBL" id="JAHHHD010000015">
    <property type="protein sequence ID" value="MBW4659801.1"/>
    <property type="molecule type" value="Genomic_DNA"/>
</dbReference>
<dbReference type="GO" id="GO:0005874">
    <property type="term" value="C:microtubule"/>
    <property type="evidence" value="ECO:0007669"/>
    <property type="project" value="UniProtKB-KW"/>
</dbReference>
<evidence type="ECO:0000256" key="3">
    <source>
        <dbReference type="ARBA" id="ARBA00022490"/>
    </source>
</evidence>
<dbReference type="PANTHER" id="PTHR45783:SF3">
    <property type="entry name" value="KINESIN LIGHT CHAIN"/>
    <property type="match status" value="1"/>
</dbReference>
<dbReference type="GO" id="GO:0007018">
    <property type="term" value="P:microtubule-based movement"/>
    <property type="evidence" value="ECO:0007669"/>
    <property type="project" value="TreeGrafter"/>
</dbReference>
<dbReference type="SUPFAM" id="SSF48452">
    <property type="entry name" value="TPR-like"/>
    <property type="match status" value="1"/>
</dbReference>
<keyword evidence="5" id="KW-0677">Repeat</keyword>
<keyword evidence="8" id="KW-0505">Motor protein</keyword>
<dbReference type="SMART" id="SM00028">
    <property type="entry name" value="TPR"/>
    <property type="match status" value="3"/>
</dbReference>
<dbReference type="Pfam" id="PF00931">
    <property type="entry name" value="NB-ARC"/>
    <property type="match status" value="1"/>
</dbReference>
<evidence type="ECO:0000256" key="4">
    <source>
        <dbReference type="ARBA" id="ARBA00022701"/>
    </source>
</evidence>
<dbReference type="Gene3D" id="3.40.50.300">
    <property type="entry name" value="P-loop containing nucleotide triphosphate hydrolases"/>
    <property type="match status" value="1"/>
</dbReference>
<dbReference type="PANTHER" id="PTHR45783">
    <property type="entry name" value="KINESIN LIGHT CHAIN"/>
    <property type="match status" value="1"/>
</dbReference>
<keyword evidence="4" id="KW-0493">Microtubule</keyword>
<evidence type="ECO:0000313" key="12">
    <source>
        <dbReference type="EMBL" id="MBW4659801.1"/>
    </source>
</evidence>
<name>A0A951QBQ5_9CYAN</name>
<gene>
    <name evidence="12" type="ORF">KME15_14085</name>
</gene>
<dbReference type="AlphaFoldDB" id="A0A951QBQ5"/>
<dbReference type="GO" id="GO:0043531">
    <property type="term" value="F:ADP binding"/>
    <property type="evidence" value="ECO:0007669"/>
    <property type="project" value="InterPro"/>
</dbReference>
<evidence type="ECO:0000256" key="2">
    <source>
        <dbReference type="ARBA" id="ARBA00009622"/>
    </source>
</evidence>
<reference evidence="12" key="2">
    <citation type="journal article" date="2022" name="Microbiol. Resour. Announc.">
        <title>Metagenome Sequencing to Explore Phylogenomics of Terrestrial Cyanobacteria.</title>
        <authorList>
            <person name="Ward R.D."/>
            <person name="Stajich J.E."/>
            <person name="Johansen J.R."/>
            <person name="Huntemann M."/>
            <person name="Clum A."/>
            <person name="Foster B."/>
            <person name="Foster B."/>
            <person name="Roux S."/>
            <person name="Palaniappan K."/>
            <person name="Varghese N."/>
            <person name="Mukherjee S."/>
            <person name="Reddy T.B.K."/>
            <person name="Daum C."/>
            <person name="Copeland A."/>
            <person name="Chen I.A."/>
            <person name="Ivanova N.N."/>
            <person name="Kyrpides N.C."/>
            <person name="Shapiro N."/>
            <person name="Eloe-Fadrosh E.A."/>
            <person name="Pietrasiak N."/>
        </authorList>
    </citation>
    <scope>NUCLEOTIDE SEQUENCE</scope>
    <source>
        <strain evidence="12">UHER 2000/2452</strain>
    </source>
</reference>
<dbReference type="GO" id="GO:0019894">
    <property type="term" value="F:kinesin binding"/>
    <property type="evidence" value="ECO:0007669"/>
    <property type="project" value="TreeGrafter"/>
</dbReference>
<evidence type="ECO:0000256" key="5">
    <source>
        <dbReference type="ARBA" id="ARBA00022737"/>
    </source>
</evidence>
<dbReference type="InterPro" id="IPR027417">
    <property type="entry name" value="P-loop_NTPase"/>
</dbReference>
<accession>A0A951QBQ5</accession>
<evidence type="ECO:0000256" key="7">
    <source>
        <dbReference type="ARBA" id="ARBA00023054"/>
    </source>
</evidence>
<reference evidence="12" key="1">
    <citation type="submission" date="2021-05" db="EMBL/GenBank/DDBJ databases">
        <authorList>
            <person name="Pietrasiak N."/>
            <person name="Ward R."/>
            <person name="Stajich J.E."/>
            <person name="Kurbessoian T."/>
        </authorList>
    </citation>
    <scope>NUCLEOTIDE SEQUENCE</scope>
    <source>
        <strain evidence="12">UHER 2000/2452</strain>
    </source>
</reference>
<dbReference type="PRINTS" id="PR00381">
    <property type="entry name" value="KINESINLIGHT"/>
</dbReference>
<keyword evidence="7" id="KW-0175">Coiled coil</keyword>
<dbReference type="InterPro" id="IPR002182">
    <property type="entry name" value="NB-ARC"/>
</dbReference>
<dbReference type="InterPro" id="IPR011990">
    <property type="entry name" value="TPR-like_helical_dom_sf"/>
</dbReference>
<proteinExistence type="inferred from homology"/>
<dbReference type="SUPFAM" id="SSF52540">
    <property type="entry name" value="P-loop containing nucleoside triphosphate hydrolases"/>
    <property type="match status" value="1"/>
</dbReference>
<dbReference type="GO" id="GO:0005871">
    <property type="term" value="C:kinesin complex"/>
    <property type="evidence" value="ECO:0007669"/>
    <property type="project" value="InterPro"/>
</dbReference>
<organism evidence="12 13">
    <name type="scientific">Drouetiella hepatica Uher 2000/2452</name>
    <dbReference type="NCBI Taxonomy" id="904376"/>
    <lineage>
        <taxon>Bacteria</taxon>
        <taxon>Bacillati</taxon>
        <taxon>Cyanobacteriota</taxon>
        <taxon>Cyanophyceae</taxon>
        <taxon>Oculatellales</taxon>
        <taxon>Oculatellaceae</taxon>
        <taxon>Drouetiella</taxon>
    </lineage>
</organism>
<keyword evidence="9" id="KW-0206">Cytoskeleton</keyword>
<keyword evidence="3" id="KW-0963">Cytoplasm</keyword>
<feature type="repeat" description="TPR" evidence="10">
    <location>
        <begin position="432"/>
        <end position="465"/>
    </location>
</feature>
<evidence type="ECO:0000313" key="13">
    <source>
        <dbReference type="Proteomes" id="UP000757435"/>
    </source>
</evidence>
<evidence type="ECO:0000256" key="10">
    <source>
        <dbReference type="PROSITE-ProRule" id="PRU00339"/>
    </source>
</evidence>
<evidence type="ECO:0000256" key="9">
    <source>
        <dbReference type="ARBA" id="ARBA00023212"/>
    </source>
</evidence>
<feature type="repeat" description="TPR" evidence="10">
    <location>
        <begin position="474"/>
        <end position="507"/>
    </location>
</feature>
<feature type="domain" description="NB-ARC" evidence="11">
    <location>
        <begin position="13"/>
        <end position="171"/>
    </location>
</feature>
<evidence type="ECO:0000256" key="1">
    <source>
        <dbReference type="ARBA" id="ARBA00004245"/>
    </source>
</evidence>
<evidence type="ECO:0000256" key="6">
    <source>
        <dbReference type="ARBA" id="ARBA00022803"/>
    </source>
</evidence>
<dbReference type="InterPro" id="IPR002151">
    <property type="entry name" value="Kinesin_light"/>
</dbReference>
<evidence type="ECO:0000256" key="8">
    <source>
        <dbReference type="ARBA" id="ARBA00023175"/>
    </source>
</evidence>
<evidence type="ECO:0000259" key="11">
    <source>
        <dbReference type="Pfam" id="PF00931"/>
    </source>
</evidence>
<protein>
    <submittedName>
        <fullName evidence="12">Tetratricopeptide repeat protein</fullName>
    </submittedName>
</protein>
<comment type="caution">
    <text evidence="12">The sequence shown here is derived from an EMBL/GenBank/DDBJ whole genome shotgun (WGS) entry which is preliminary data.</text>
</comment>
<dbReference type="PROSITE" id="PS50005">
    <property type="entry name" value="TPR"/>
    <property type="match status" value="2"/>
</dbReference>